<evidence type="ECO:0000313" key="5">
    <source>
        <dbReference type="EMBL" id="NYF99733.1"/>
    </source>
</evidence>
<dbReference type="SUPFAM" id="SSF47203">
    <property type="entry name" value="Acyl-CoA dehydrogenase C-terminal domain-like"/>
    <property type="match status" value="1"/>
</dbReference>
<dbReference type="InterPro" id="IPR036250">
    <property type="entry name" value="AcylCo_DH-like_C"/>
</dbReference>
<dbReference type="RefSeq" id="WP_179759812.1">
    <property type="nucleotide sequence ID" value="NZ_BAAAJZ010000011.1"/>
</dbReference>
<evidence type="ECO:0000256" key="3">
    <source>
        <dbReference type="ARBA" id="ARBA00023002"/>
    </source>
</evidence>
<dbReference type="EC" id="1.3.8.7" evidence="5"/>
<protein>
    <submittedName>
        <fullName evidence="5">Acyl-CoA dehydrogenase</fullName>
        <ecNumber evidence="5">1.3.8.7</ecNumber>
    </submittedName>
</protein>
<dbReference type="GO" id="GO:0070991">
    <property type="term" value="F:medium-chain fatty acyl-CoA dehydrogenase activity"/>
    <property type="evidence" value="ECO:0007669"/>
    <property type="project" value="UniProtKB-EC"/>
</dbReference>
<dbReference type="Pfam" id="PF00441">
    <property type="entry name" value="Acyl-CoA_dh_1"/>
    <property type="match status" value="1"/>
</dbReference>
<dbReference type="GeneID" id="98049867"/>
<dbReference type="EMBL" id="JACCCZ010000001">
    <property type="protein sequence ID" value="NYF99733.1"/>
    <property type="molecule type" value="Genomic_DNA"/>
</dbReference>
<evidence type="ECO:0000313" key="6">
    <source>
        <dbReference type="Proteomes" id="UP000549695"/>
    </source>
</evidence>
<evidence type="ECO:0000259" key="4">
    <source>
        <dbReference type="Pfam" id="PF00441"/>
    </source>
</evidence>
<dbReference type="AlphaFoldDB" id="A0A852VYK9"/>
<keyword evidence="1" id="KW-0285">Flavoprotein</keyword>
<dbReference type="InterPro" id="IPR009075">
    <property type="entry name" value="AcylCo_DH/oxidase_C"/>
</dbReference>
<reference evidence="5 6" key="1">
    <citation type="submission" date="2020-07" db="EMBL/GenBank/DDBJ databases">
        <title>Sequencing the genomes of 1000 actinobacteria strains.</title>
        <authorList>
            <person name="Klenk H.-P."/>
        </authorList>
    </citation>
    <scope>NUCLEOTIDE SEQUENCE [LARGE SCALE GENOMIC DNA]</scope>
    <source>
        <strain evidence="5 6">DSM 44749</strain>
    </source>
</reference>
<dbReference type="PANTHER" id="PTHR43884:SF20">
    <property type="entry name" value="ACYL-COA DEHYDROGENASE FADE28"/>
    <property type="match status" value="1"/>
</dbReference>
<dbReference type="Gene3D" id="1.20.140.10">
    <property type="entry name" value="Butyryl-CoA Dehydrogenase, subunit A, domain 3"/>
    <property type="match status" value="1"/>
</dbReference>
<dbReference type="Proteomes" id="UP000549695">
    <property type="component" value="Unassembled WGS sequence"/>
</dbReference>
<keyword evidence="3 5" id="KW-0560">Oxidoreductase</keyword>
<organism evidence="5 6">
    <name type="scientific">Pseudonocardia alni</name>
    <name type="common">Amycolata alni</name>
    <dbReference type="NCBI Taxonomy" id="33907"/>
    <lineage>
        <taxon>Bacteria</taxon>
        <taxon>Bacillati</taxon>
        <taxon>Actinomycetota</taxon>
        <taxon>Actinomycetes</taxon>
        <taxon>Pseudonocardiales</taxon>
        <taxon>Pseudonocardiaceae</taxon>
        <taxon>Pseudonocardia</taxon>
    </lineage>
</organism>
<sequence>MARNSDLADLAASILGAGSDDRDGTGLDTAAWKACAGAGLTSLTDPDTGGTLDDAAVLLEVAGADAARLPLAETDLLAGWLARAAGLAVPDGPLAAVVTDATGGDRPAGTAGGTVTGSGGPAGTVSAALTRVPWGRSLAAVVVLDGDRVLVLDTGAAAVTEGANLAEEPRDGLTLDGVTPLATGSAPAGAAAELTLRAALARSLLLAGAARGALARSVAYAGERTQFGRPIGRFQAVQQMLAEAGAEVAAASAASAAATSTARRAGFAAPETAFAVAAAKARCSEAATAVARIAHQVHGAIGFTREHALRLVTTRLWAWRDEDGDEAFWNDRVGAAALDAGADGLWPLVTGRP</sequence>
<comment type="caution">
    <text evidence="5">The sequence shown here is derived from an EMBL/GenBank/DDBJ whole genome shotgun (WGS) entry which is preliminary data.</text>
</comment>
<proteinExistence type="predicted"/>
<feature type="domain" description="Acyl-CoA dehydrogenase/oxidase C-terminal" evidence="4">
    <location>
        <begin position="204"/>
        <end position="310"/>
    </location>
</feature>
<gene>
    <name evidence="5" type="ORF">HDA37_000019</name>
</gene>
<keyword evidence="6" id="KW-1185">Reference proteome</keyword>
<dbReference type="PANTHER" id="PTHR43884">
    <property type="entry name" value="ACYL-COA DEHYDROGENASE"/>
    <property type="match status" value="1"/>
</dbReference>
<evidence type="ECO:0000256" key="1">
    <source>
        <dbReference type="ARBA" id="ARBA00022630"/>
    </source>
</evidence>
<name>A0A852VYK9_PSEA5</name>
<evidence type="ECO:0000256" key="2">
    <source>
        <dbReference type="ARBA" id="ARBA00022827"/>
    </source>
</evidence>
<keyword evidence="2" id="KW-0274">FAD</keyword>
<accession>A0A852VYK9</accession>